<accession>A0A1H5UCA5</accession>
<evidence type="ECO:0000256" key="2">
    <source>
        <dbReference type="ARBA" id="ARBA00023043"/>
    </source>
</evidence>
<dbReference type="PANTHER" id="PTHR24198">
    <property type="entry name" value="ANKYRIN REPEAT AND PROTEIN KINASE DOMAIN-CONTAINING PROTEIN"/>
    <property type="match status" value="1"/>
</dbReference>
<dbReference type="GO" id="GO:0005737">
    <property type="term" value="C:cytoplasm"/>
    <property type="evidence" value="ECO:0007669"/>
    <property type="project" value="TreeGrafter"/>
</dbReference>
<keyword evidence="1" id="KW-0677">Repeat</keyword>
<feature type="transmembrane region" description="Helical" evidence="4">
    <location>
        <begin position="149"/>
        <end position="171"/>
    </location>
</feature>
<proteinExistence type="predicted"/>
<dbReference type="SUPFAM" id="SSF48403">
    <property type="entry name" value="Ankyrin repeat"/>
    <property type="match status" value="1"/>
</dbReference>
<dbReference type="AlphaFoldDB" id="A0A1H5UCA5"/>
<evidence type="ECO:0000256" key="4">
    <source>
        <dbReference type="SAM" id="Phobius"/>
    </source>
</evidence>
<feature type="transmembrane region" description="Helical" evidence="4">
    <location>
        <begin position="12"/>
        <end position="31"/>
    </location>
</feature>
<feature type="transmembrane region" description="Helical" evidence="4">
    <location>
        <begin position="78"/>
        <end position="96"/>
    </location>
</feature>
<dbReference type="PROSITE" id="PS50088">
    <property type="entry name" value="ANK_REPEAT"/>
    <property type="match status" value="2"/>
</dbReference>
<feature type="transmembrane region" description="Helical" evidence="4">
    <location>
        <begin position="177"/>
        <end position="199"/>
    </location>
</feature>
<feature type="repeat" description="ANK" evidence="3">
    <location>
        <begin position="424"/>
        <end position="456"/>
    </location>
</feature>
<reference evidence="5 6" key="1">
    <citation type="submission" date="2016-10" db="EMBL/GenBank/DDBJ databases">
        <authorList>
            <person name="de Groot N.N."/>
        </authorList>
    </citation>
    <scope>NUCLEOTIDE SEQUENCE [LARGE SCALE GENOMIC DNA]</scope>
    <source>
        <strain evidence="5 6">Nm13</strain>
    </source>
</reference>
<protein>
    <submittedName>
        <fullName evidence="5">Ankyrin repeat-containing protein</fullName>
    </submittedName>
</protein>
<dbReference type="PROSITE" id="PS50297">
    <property type="entry name" value="ANK_REP_REGION"/>
    <property type="match status" value="2"/>
</dbReference>
<evidence type="ECO:0000313" key="5">
    <source>
        <dbReference type="EMBL" id="SEF72629.1"/>
    </source>
</evidence>
<dbReference type="Pfam" id="PF12796">
    <property type="entry name" value="Ank_2"/>
    <property type="match status" value="2"/>
</dbReference>
<evidence type="ECO:0000313" key="6">
    <source>
        <dbReference type="Proteomes" id="UP000236753"/>
    </source>
</evidence>
<dbReference type="InterPro" id="IPR036770">
    <property type="entry name" value="Ankyrin_rpt-contain_sf"/>
</dbReference>
<gene>
    <name evidence="5" type="ORF">SAMN05216334_10780</name>
</gene>
<dbReference type="Gene3D" id="1.25.40.20">
    <property type="entry name" value="Ankyrin repeat-containing domain"/>
    <property type="match status" value="1"/>
</dbReference>
<dbReference type="EMBL" id="FNUX01000007">
    <property type="protein sequence ID" value="SEF72629.1"/>
    <property type="molecule type" value="Genomic_DNA"/>
</dbReference>
<keyword evidence="4" id="KW-1133">Transmembrane helix</keyword>
<dbReference type="InterPro" id="IPR002110">
    <property type="entry name" value="Ankyrin_rpt"/>
</dbReference>
<evidence type="ECO:0000256" key="3">
    <source>
        <dbReference type="PROSITE-ProRule" id="PRU00023"/>
    </source>
</evidence>
<dbReference type="PANTHER" id="PTHR24198:SF188">
    <property type="entry name" value="ANKYRIN REPEAT DOMAIN 55"/>
    <property type="match status" value="1"/>
</dbReference>
<dbReference type="SMART" id="SM00248">
    <property type="entry name" value="ANK"/>
    <property type="match status" value="3"/>
</dbReference>
<dbReference type="PRINTS" id="PR01415">
    <property type="entry name" value="ANKYRIN"/>
</dbReference>
<dbReference type="RefSeq" id="WP_103966126.1">
    <property type="nucleotide sequence ID" value="NZ_FNUX01000007.1"/>
</dbReference>
<keyword evidence="4" id="KW-0812">Transmembrane</keyword>
<feature type="transmembrane region" description="Helical" evidence="4">
    <location>
        <begin position="46"/>
        <end position="66"/>
    </location>
</feature>
<dbReference type="OrthoDB" id="8905216at2"/>
<dbReference type="Proteomes" id="UP000236753">
    <property type="component" value="Unassembled WGS sequence"/>
</dbReference>
<feature type="repeat" description="ANK" evidence="3">
    <location>
        <begin position="457"/>
        <end position="489"/>
    </location>
</feature>
<name>A0A1H5UCA5_9PROT</name>
<evidence type="ECO:0000256" key="1">
    <source>
        <dbReference type="ARBA" id="ARBA00022737"/>
    </source>
</evidence>
<organism evidence="5 6">
    <name type="scientific">Nitrosomonas ureae</name>
    <dbReference type="NCBI Taxonomy" id="44577"/>
    <lineage>
        <taxon>Bacteria</taxon>
        <taxon>Pseudomonadati</taxon>
        <taxon>Pseudomonadota</taxon>
        <taxon>Betaproteobacteria</taxon>
        <taxon>Nitrosomonadales</taxon>
        <taxon>Nitrosomonadaceae</taxon>
        <taxon>Nitrosomonas</taxon>
    </lineage>
</organism>
<keyword evidence="2 3" id="KW-0040">ANK repeat</keyword>
<feature type="transmembrane region" description="Helical" evidence="4">
    <location>
        <begin position="116"/>
        <end position="140"/>
    </location>
</feature>
<sequence length="511" mass="58498">MNQDFYYKCNKLSLSSSILLIIWYFFGINISKIDYLQNFDIQNQQITSYILLSIIALCNILSLIEYSKNDYNSWQSNLQLIIFIAIPLISLVIIYPKLIENTFLQETNRLDLIIPFLSAIFSTIAALLLNVVINTTLVFYKFKKSISPFLLIMMAFFGTMVIVGIASINWFNGEEEIAIFPVRYLIFAIVFLILFTILAPKRKIFSIENLETMKKHLAYIDRDDEVLEYISSLRKPFSVPKKRAFKYIMSNIKRDREEQKKSTFPRFTMLEQIAFQEGNAHPVPFIEGANDNDSIIRVDLIKKNTQEIIKTDDIKFKYVKMACEQAPKLIPGNDIRSFFNSMAFKAYTLQITHEKDPNELMFEYAFSDATNSNLKDLFKNRNPMINFIAPNGWSSLLVSVANGAEKNAKYLLQKAADPSISTKYGATPLHFAAQYGKLSLCKLLIHYKADVNQRDFAGLTALMLASKLGHTSIVKFLIQSGADSQLIDKNKKSALNYAMEGNYGEICKLLK</sequence>
<keyword evidence="4" id="KW-0472">Membrane</keyword>